<keyword evidence="2" id="KW-1185">Reference proteome</keyword>
<name>A0A9D4FQ78_DREPO</name>
<dbReference type="AlphaFoldDB" id="A0A9D4FQ78"/>
<organism evidence="1 2">
    <name type="scientific">Dreissena polymorpha</name>
    <name type="common">Zebra mussel</name>
    <name type="synonym">Mytilus polymorpha</name>
    <dbReference type="NCBI Taxonomy" id="45954"/>
    <lineage>
        <taxon>Eukaryota</taxon>
        <taxon>Metazoa</taxon>
        <taxon>Spiralia</taxon>
        <taxon>Lophotrochozoa</taxon>
        <taxon>Mollusca</taxon>
        <taxon>Bivalvia</taxon>
        <taxon>Autobranchia</taxon>
        <taxon>Heteroconchia</taxon>
        <taxon>Euheterodonta</taxon>
        <taxon>Imparidentia</taxon>
        <taxon>Neoheterodontei</taxon>
        <taxon>Myida</taxon>
        <taxon>Dreissenoidea</taxon>
        <taxon>Dreissenidae</taxon>
        <taxon>Dreissena</taxon>
    </lineage>
</organism>
<dbReference type="Proteomes" id="UP000828390">
    <property type="component" value="Unassembled WGS sequence"/>
</dbReference>
<accession>A0A9D4FQ78</accession>
<dbReference type="EMBL" id="JAIWYP010000006">
    <property type="protein sequence ID" value="KAH3803439.1"/>
    <property type="molecule type" value="Genomic_DNA"/>
</dbReference>
<reference evidence="1" key="2">
    <citation type="submission" date="2020-11" db="EMBL/GenBank/DDBJ databases">
        <authorList>
            <person name="McCartney M.A."/>
            <person name="Auch B."/>
            <person name="Kono T."/>
            <person name="Mallez S."/>
            <person name="Becker A."/>
            <person name="Gohl D.M."/>
            <person name="Silverstein K.A.T."/>
            <person name="Koren S."/>
            <person name="Bechman K.B."/>
            <person name="Herman A."/>
            <person name="Abrahante J.E."/>
            <person name="Garbe J."/>
        </authorList>
    </citation>
    <scope>NUCLEOTIDE SEQUENCE</scope>
    <source>
        <strain evidence="1">Duluth1</strain>
        <tissue evidence="1">Whole animal</tissue>
    </source>
</reference>
<protein>
    <submittedName>
        <fullName evidence="1">Uncharacterized protein</fullName>
    </submittedName>
</protein>
<proteinExistence type="predicted"/>
<gene>
    <name evidence="1" type="ORF">DPMN_131700</name>
</gene>
<evidence type="ECO:0000313" key="2">
    <source>
        <dbReference type="Proteomes" id="UP000828390"/>
    </source>
</evidence>
<sequence length="54" mass="6084">MELAFPRMDPSFAHVTESTQAFTVRIVSLPAPPHCVRMRARACINQDHFSVSVQ</sequence>
<evidence type="ECO:0000313" key="1">
    <source>
        <dbReference type="EMBL" id="KAH3803439.1"/>
    </source>
</evidence>
<comment type="caution">
    <text evidence="1">The sequence shown here is derived from an EMBL/GenBank/DDBJ whole genome shotgun (WGS) entry which is preliminary data.</text>
</comment>
<reference evidence="1" key="1">
    <citation type="journal article" date="2019" name="bioRxiv">
        <title>The Genome of the Zebra Mussel, Dreissena polymorpha: A Resource for Invasive Species Research.</title>
        <authorList>
            <person name="McCartney M.A."/>
            <person name="Auch B."/>
            <person name="Kono T."/>
            <person name="Mallez S."/>
            <person name="Zhang Y."/>
            <person name="Obille A."/>
            <person name="Becker A."/>
            <person name="Abrahante J.E."/>
            <person name="Garbe J."/>
            <person name="Badalamenti J.P."/>
            <person name="Herman A."/>
            <person name="Mangelson H."/>
            <person name="Liachko I."/>
            <person name="Sullivan S."/>
            <person name="Sone E.D."/>
            <person name="Koren S."/>
            <person name="Silverstein K.A.T."/>
            <person name="Beckman K.B."/>
            <person name="Gohl D.M."/>
        </authorList>
    </citation>
    <scope>NUCLEOTIDE SEQUENCE</scope>
    <source>
        <strain evidence="1">Duluth1</strain>
        <tissue evidence="1">Whole animal</tissue>
    </source>
</reference>